<dbReference type="PRINTS" id="PR01415">
    <property type="entry name" value="ANKYRIN"/>
</dbReference>
<accession>X0XHB7</accession>
<sequence>CHKGFLVKSNRVRDTRGTLYHRDCYDRERARRQSQKTEPVNEELHHAAAQGDVNLIDILISRGVDINGKASGSAFTPLHVAAFGGRVASAERLLENGADCNARDDGGLTPLHIAAHQGENDFVRLLLANGADIRAKSNSNLTPQKYAILGSHYDTAALLEQMGG</sequence>
<gene>
    <name evidence="3" type="ORF">S01H1_83032</name>
</gene>
<dbReference type="Gene3D" id="1.25.40.20">
    <property type="entry name" value="Ankyrin repeat-containing domain"/>
    <property type="match status" value="1"/>
</dbReference>
<dbReference type="Pfam" id="PF13857">
    <property type="entry name" value="Ank_5"/>
    <property type="match status" value="1"/>
</dbReference>
<dbReference type="PANTHER" id="PTHR24180:SF45">
    <property type="entry name" value="POLY [ADP-RIBOSE] POLYMERASE TANKYRASE"/>
    <property type="match status" value="1"/>
</dbReference>
<dbReference type="SMART" id="SM00248">
    <property type="entry name" value="ANK"/>
    <property type="match status" value="3"/>
</dbReference>
<proteinExistence type="predicted"/>
<dbReference type="PROSITE" id="PS50088">
    <property type="entry name" value="ANK_REPEAT"/>
    <property type="match status" value="3"/>
</dbReference>
<dbReference type="Pfam" id="PF00023">
    <property type="entry name" value="Ank"/>
    <property type="match status" value="1"/>
</dbReference>
<keyword evidence="1" id="KW-0677">Repeat</keyword>
<dbReference type="InterPro" id="IPR051637">
    <property type="entry name" value="Ank_repeat_dom-contain_49"/>
</dbReference>
<evidence type="ECO:0000256" key="1">
    <source>
        <dbReference type="ARBA" id="ARBA00022737"/>
    </source>
</evidence>
<dbReference type="AlphaFoldDB" id="X0XHB7"/>
<organism evidence="3">
    <name type="scientific">marine sediment metagenome</name>
    <dbReference type="NCBI Taxonomy" id="412755"/>
    <lineage>
        <taxon>unclassified sequences</taxon>
        <taxon>metagenomes</taxon>
        <taxon>ecological metagenomes</taxon>
    </lineage>
</organism>
<evidence type="ECO:0000313" key="3">
    <source>
        <dbReference type="EMBL" id="GAG42569.1"/>
    </source>
</evidence>
<protein>
    <submittedName>
        <fullName evidence="3">Uncharacterized protein</fullName>
    </submittedName>
</protein>
<dbReference type="InterPro" id="IPR002110">
    <property type="entry name" value="Ankyrin_rpt"/>
</dbReference>
<dbReference type="SUPFAM" id="SSF48403">
    <property type="entry name" value="Ankyrin repeat"/>
    <property type="match status" value="1"/>
</dbReference>
<dbReference type="PANTHER" id="PTHR24180">
    <property type="entry name" value="CYCLIN-DEPENDENT KINASE INHIBITOR 2C-RELATED"/>
    <property type="match status" value="1"/>
</dbReference>
<dbReference type="EMBL" id="BARS01056366">
    <property type="protein sequence ID" value="GAG42569.1"/>
    <property type="molecule type" value="Genomic_DNA"/>
</dbReference>
<dbReference type="PROSITE" id="PS50297">
    <property type="entry name" value="ANK_REP_REGION"/>
    <property type="match status" value="3"/>
</dbReference>
<dbReference type="InterPro" id="IPR036770">
    <property type="entry name" value="Ankyrin_rpt-contain_sf"/>
</dbReference>
<keyword evidence="2" id="KW-0040">ANK repeat</keyword>
<evidence type="ECO:0000256" key="2">
    <source>
        <dbReference type="ARBA" id="ARBA00023043"/>
    </source>
</evidence>
<comment type="caution">
    <text evidence="3">The sequence shown here is derived from an EMBL/GenBank/DDBJ whole genome shotgun (WGS) entry which is preliminary data.</text>
</comment>
<reference evidence="3" key="1">
    <citation type="journal article" date="2014" name="Front. Microbiol.">
        <title>High frequency of phylogenetically diverse reductive dehalogenase-homologous genes in deep subseafloor sedimentary metagenomes.</title>
        <authorList>
            <person name="Kawai M."/>
            <person name="Futagami T."/>
            <person name="Toyoda A."/>
            <person name="Takaki Y."/>
            <person name="Nishi S."/>
            <person name="Hori S."/>
            <person name="Arai W."/>
            <person name="Tsubouchi T."/>
            <person name="Morono Y."/>
            <person name="Uchiyama I."/>
            <person name="Ito T."/>
            <person name="Fujiyama A."/>
            <person name="Inagaki F."/>
            <person name="Takami H."/>
        </authorList>
    </citation>
    <scope>NUCLEOTIDE SEQUENCE</scope>
    <source>
        <strain evidence="3">Expedition CK06-06</strain>
    </source>
</reference>
<name>X0XHB7_9ZZZZ</name>
<feature type="non-terminal residue" evidence="3">
    <location>
        <position position="1"/>
    </location>
</feature>